<evidence type="ECO:0000313" key="5">
    <source>
        <dbReference type="Proteomes" id="UP000660975"/>
    </source>
</evidence>
<reference evidence="3" key="1">
    <citation type="journal article" date="2014" name="Int. J. Syst. Evol. Microbiol.">
        <title>Complete genome sequence of Corynebacterium casei LMG S-19264T (=DSM 44701T), isolated from a smear-ripened cheese.</title>
        <authorList>
            <consortium name="US DOE Joint Genome Institute (JGI-PGF)"/>
            <person name="Walter F."/>
            <person name="Albersmeier A."/>
            <person name="Kalinowski J."/>
            <person name="Ruckert C."/>
        </authorList>
    </citation>
    <scope>NUCLEOTIDE SEQUENCE</scope>
    <source>
        <strain evidence="3">JCM 4136</strain>
    </source>
</reference>
<name>A0A8H9LTM0_9ACTN</name>
<dbReference type="EMBL" id="BMSC01000010">
    <property type="protein sequence ID" value="GGU78032.1"/>
    <property type="molecule type" value="Genomic_DNA"/>
</dbReference>
<evidence type="ECO:0000313" key="2">
    <source>
        <dbReference type="EMBL" id="GFH80262.1"/>
    </source>
</evidence>
<keyword evidence="4" id="KW-1185">Reference proteome</keyword>
<feature type="compositionally biased region" description="Low complexity" evidence="1">
    <location>
        <begin position="96"/>
        <end position="109"/>
    </location>
</feature>
<reference evidence="3" key="3">
    <citation type="submission" date="2020-09" db="EMBL/GenBank/DDBJ databases">
        <authorList>
            <person name="Sun Q."/>
            <person name="Ohkuma M."/>
        </authorList>
    </citation>
    <scope>NUCLEOTIDE SEQUENCE</scope>
    <source>
        <strain evidence="3">JCM 4136</strain>
    </source>
</reference>
<protein>
    <submittedName>
        <fullName evidence="3">Uncharacterized protein</fullName>
    </submittedName>
</protein>
<dbReference type="Proteomes" id="UP000480804">
    <property type="component" value="Unassembled WGS sequence"/>
</dbReference>
<organism evidence="3 5">
    <name type="scientific">Streptomyces gougerotii</name>
    <dbReference type="NCBI Taxonomy" id="53448"/>
    <lineage>
        <taxon>Bacteria</taxon>
        <taxon>Bacillati</taxon>
        <taxon>Actinomycetota</taxon>
        <taxon>Actinomycetes</taxon>
        <taxon>Kitasatosporales</taxon>
        <taxon>Streptomycetaceae</taxon>
        <taxon>Streptomyces</taxon>
        <taxon>Streptomyces diastaticus group</taxon>
    </lineage>
</organism>
<proteinExistence type="predicted"/>
<dbReference type="AlphaFoldDB" id="A0A8H9LTM0"/>
<comment type="caution">
    <text evidence="3">The sequence shown here is derived from an EMBL/GenBank/DDBJ whole genome shotgun (WGS) entry which is preliminary data.</text>
</comment>
<dbReference type="Proteomes" id="UP000660975">
    <property type="component" value="Unassembled WGS sequence"/>
</dbReference>
<evidence type="ECO:0000256" key="1">
    <source>
        <dbReference type="SAM" id="MobiDB-lite"/>
    </source>
</evidence>
<evidence type="ECO:0000313" key="3">
    <source>
        <dbReference type="EMBL" id="GGU78032.1"/>
    </source>
</evidence>
<accession>A0A8H9LTM0</accession>
<feature type="region of interest" description="Disordered" evidence="1">
    <location>
        <begin position="1"/>
        <end position="115"/>
    </location>
</feature>
<dbReference type="EMBL" id="BLLO01000025">
    <property type="protein sequence ID" value="GFH80262.1"/>
    <property type="molecule type" value="Genomic_DNA"/>
</dbReference>
<feature type="compositionally biased region" description="Polar residues" evidence="1">
    <location>
        <begin position="43"/>
        <end position="57"/>
    </location>
</feature>
<sequence>MLASASDRYTAAASALSGCDRRSTSSAASDRSPIWNEAATPNAPISTVNSPATTRSPPGTVRACARNREGSPGSPEGSVDAPAAGAGGTVPPAPERGPGTTGAAATEPGGAPPVG</sequence>
<gene>
    <name evidence="3" type="ORF">GCM10010227_35290</name>
    <name evidence="2" type="ORF">Sgou_49320</name>
</gene>
<evidence type="ECO:0000313" key="4">
    <source>
        <dbReference type="Proteomes" id="UP000480804"/>
    </source>
</evidence>
<reference evidence="2 4" key="2">
    <citation type="submission" date="2020-02" db="EMBL/GenBank/DDBJ databases">
        <title>Whole genome shotgun sequence of Streptomyces gougerotii NBRC 13043.</title>
        <authorList>
            <person name="Ichikawa N."/>
            <person name="Komaki H."/>
            <person name="Tamura T."/>
        </authorList>
    </citation>
    <scope>NUCLEOTIDE SEQUENCE [LARGE SCALE GENOMIC DNA]</scope>
    <source>
        <strain evidence="2 4">NBRC 13043</strain>
    </source>
</reference>